<evidence type="ECO:0000313" key="1">
    <source>
        <dbReference type="EMBL" id="KAH3798980.1"/>
    </source>
</evidence>
<reference evidence="1" key="1">
    <citation type="journal article" date="2019" name="bioRxiv">
        <title>The Genome of the Zebra Mussel, Dreissena polymorpha: A Resource for Invasive Species Research.</title>
        <authorList>
            <person name="McCartney M.A."/>
            <person name="Auch B."/>
            <person name="Kono T."/>
            <person name="Mallez S."/>
            <person name="Zhang Y."/>
            <person name="Obille A."/>
            <person name="Becker A."/>
            <person name="Abrahante J.E."/>
            <person name="Garbe J."/>
            <person name="Badalamenti J.P."/>
            <person name="Herman A."/>
            <person name="Mangelson H."/>
            <person name="Liachko I."/>
            <person name="Sullivan S."/>
            <person name="Sone E.D."/>
            <person name="Koren S."/>
            <person name="Silverstein K.A.T."/>
            <person name="Beckman K.B."/>
            <person name="Gohl D.M."/>
        </authorList>
    </citation>
    <scope>NUCLEOTIDE SEQUENCE</scope>
    <source>
        <strain evidence="1">Duluth1</strain>
        <tissue evidence="1">Whole animal</tissue>
    </source>
</reference>
<sequence>MFNAVNDASKSVTIGNIQQPIGTCVRPGDTVMVCSGANNSIAHLAVNFDILGTYPVDMNLLPVYE</sequence>
<dbReference type="EMBL" id="JAIWYP010000007">
    <property type="protein sequence ID" value="KAH3798980.1"/>
    <property type="molecule type" value="Genomic_DNA"/>
</dbReference>
<dbReference type="Proteomes" id="UP000828390">
    <property type="component" value="Unassembled WGS sequence"/>
</dbReference>
<keyword evidence="2" id="KW-1185">Reference proteome</keyword>
<comment type="caution">
    <text evidence="1">The sequence shown here is derived from an EMBL/GenBank/DDBJ whole genome shotgun (WGS) entry which is preliminary data.</text>
</comment>
<evidence type="ECO:0000313" key="2">
    <source>
        <dbReference type="Proteomes" id="UP000828390"/>
    </source>
</evidence>
<protein>
    <submittedName>
        <fullName evidence="1">Uncharacterized protein</fullName>
    </submittedName>
</protein>
<name>A0A9D4J5A7_DREPO</name>
<gene>
    <name evidence="1" type="ORF">DPMN_152584</name>
</gene>
<proteinExistence type="predicted"/>
<accession>A0A9D4J5A7</accession>
<organism evidence="1 2">
    <name type="scientific">Dreissena polymorpha</name>
    <name type="common">Zebra mussel</name>
    <name type="synonym">Mytilus polymorpha</name>
    <dbReference type="NCBI Taxonomy" id="45954"/>
    <lineage>
        <taxon>Eukaryota</taxon>
        <taxon>Metazoa</taxon>
        <taxon>Spiralia</taxon>
        <taxon>Lophotrochozoa</taxon>
        <taxon>Mollusca</taxon>
        <taxon>Bivalvia</taxon>
        <taxon>Autobranchia</taxon>
        <taxon>Heteroconchia</taxon>
        <taxon>Euheterodonta</taxon>
        <taxon>Imparidentia</taxon>
        <taxon>Neoheterodontei</taxon>
        <taxon>Myida</taxon>
        <taxon>Dreissenoidea</taxon>
        <taxon>Dreissenidae</taxon>
        <taxon>Dreissena</taxon>
    </lineage>
</organism>
<dbReference type="AlphaFoldDB" id="A0A9D4J5A7"/>
<reference evidence="1" key="2">
    <citation type="submission" date="2020-11" db="EMBL/GenBank/DDBJ databases">
        <authorList>
            <person name="McCartney M.A."/>
            <person name="Auch B."/>
            <person name="Kono T."/>
            <person name="Mallez S."/>
            <person name="Becker A."/>
            <person name="Gohl D.M."/>
            <person name="Silverstein K.A.T."/>
            <person name="Koren S."/>
            <person name="Bechman K.B."/>
            <person name="Herman A."/>
            <person name="Abrahante J.E."/>
            <person name="Garbe J."/>
        </authorList>
    </citation>
    <scope>NUCLEOTIDE SEQUENCE</scope>
    <source>
        <strain evidence="1">Duluth1</strain>
        <tissue evidence="1">Whole animal</tissue>
    </source>
</reference>